<evidence type="ECO:0000313" key="2">
    <source>
        <dbReference type="EMBL" id="KAK7277788.1"/>
    </source>
</evidence>
<reference evidence="2 3" key="1">
    <citation type="submission" date="2024-01" db="EMBL/GenBank/DDBJ databases">
        <title>The genomes of 5 underutilized Papilionoideae crops provide insights into root nodulation and disease resistance.</title>
        <authorList>
            <person name="Yuan L."/>
        </authorList>
    </citation>
    <scope>NUCLEOTIDE SEQUENCE [LARGE SCALE GENOMIC DNA]</scope>
    <source>
        <strain evidence="2">LY-2023</strain>
        <tissue evidence="2">Leaf</tissue>
    </source>
</reference>
<dbReference type="AlphaFoldDB" id="A0AAN9FTJ4"/>
<accession>A0AAN9FTJ4</accession>
<feature type="compositionally biased region" description="Basic and acidic residues" evidence="1">
    <location>
        <begin position="29"/>
        <end position="46"/>
    </location>
</feature>
<dbReference type="EMBL" id="JAYKXN010000006">
    <property type="protein sequence ID" value="KAK7277788.1"/>
    <property type="molecule type" value="Genomic_DNA"/>
</dbReference>
<dbReference type="Proteomes" id="UP001359559">
    <property type="component" value="Unassembled WGS sequence"/>
</dbReference>
<keyword evidence="3" id="KW-1185">Reference proteome</keyword>
<comment type="caution">
    <text evidence="2">The sequence shown here is derived from an EMBL/GenBank/DDBJ whole genome shotgun (WGS) entry which is preliminary data.</text>
</comment>
<gene>
    <name evidence="2" type="ORF">RJT34_22805</name>
</gene>
<name>A0AAN9FTJ4_CLITE</name>
<proteinExistence type="predicted"/>
<sequence length="148" mass="16217">MRKTVMRKWWGSYGGGEKRGSGGGLVVVENDKDGDLRRRRGTREGEGAQCGGGSYGGRDEDGLGEGGRTVVVPRRKAERRSREKEVDDGDNVVVGVICARAQTYANIGGGVVRWRGNTVVMSRVVHGRVRLYAIMRRIGRVADDDNRI</sequence>
<feature type="region of interest" description="Disordered" evidence="1">
    <location>
        <begin position="11"/>
        <end position="68"/>
    </location>
</feature>
<evidence type="ECO:0000313" key="3">
    <source>
        <dbReference type="Proteomes" id="UP001359559"/>
    </source>
</evidence>
<protein>
    <submittedName>
        <fullName evidence="2">Uncharacterized protein</fullName>
    </submittedName>
</protein>
<evidence type="ECO:0000256" key="1">
    <source>
        <dbReference type="SAM" id="MobiDB-lite"/>
    </source>
</evidence>
<organism evidence="2 3">
    <name type="scientific">Clitoria ternatea</name>
    <name type="common">Butterfly pea</name>
    <dbReference type="NCBI Taxonomy" id="43366"/>
    <lineage>
        <taxon>Eukaryota</taxon>
        <taxon>Viridiplantae</taxon>
        <taxon>Streptophyta</taxon>
        <taxon>Embryophyta</taxon>
        <taxon>Tracheophyta</taxon>
        <taxon>Spermatophyta</taxon>
        <taxon>Magnoliopsida</taxon>
        <taxon>eudicotyledons</taxon>
        <taxon>Gunneridae</taxon>
        <taxon>Pentapetalae</taxon>
        <taxon>rosids</taxon>
        <taxon>fabids</taxon>
        <taxon>Fabales</taxon>
        <taxon>Fabaceae</taxon>
        <taxon>Papilionoideae</taxon>
        <taxon>50 kb inversion clade</taxon>
        <taxon>NPAAA clade</taxon>
        <taxon>indigoferoid/millettioid clade</taxon>
        <taxon>Phaseoleae</taxon>
        <taxon>Clitoria</taxon>
    </lineage>
</organism>